<evidence type="ECO:0000256" key="1">
    <source>
        <dbReference type="SAM" id="MobiDB-lite"/>
    </source>
</evidence>
<gene>
    <name evidence="2" type="ORF">ACFFHW_11310</name>
</gene>
<dbReference type="Proteomes" id="UP001589814">
    <property type="component" value="Unassembled WGS sequence"/>
</dbReference>
<reference evidence="2 3" key="1">
    <citation type="submission" date="2024-09" db="EMBL/GenBank/DDBJ databases">
        <authorList>
            <person name="Sun Q."/>
            <person name="Mori K."/>
        </authorList>
    </citation>
    <scope>NUCLEOTIDE SEQUENCE [LARGE SCALE GENOMIC DNA]</scope>
    <source>
        <strain evidence="2 3">CCM 7415</strain>
    </source>
</reference>
<feature type="compositionally biased region" description="Basic residues" evidence="1">
    <location>
        <begin position="50"/>
        <end position="60"/>
    </location>
</feature>
<feature type="region of interest" description="Disordered" evidence="1">
    <location>
        <begin position="1"/>
        <end position="23"/>
    </location>
</feature>
<name>A0ABV6G4R5_9GAMM</name>
<keyword evidence="3" id="KW-1185">Reference proteome</keyword>
<proteinExistence type="predicted"/>
<dbReference type="EMBL" id="JBHLVX010000043">
    <property type="protein sequence ID" value="MFC0268559.1"/>
    <property type="molecule type" value="Genomic_DNA"/>
</dbReference>
<sequence>MAKLQEPGEKPAGPGEYLEVGPRGGEVVGAMQVIISSNDGHLPPTSRKGNNWKKLPRRRC</sequence>
<dbReference type="RefSeq" id="WP_083920758.1">
    <property type="nucleotide sequence ID" value="NZ_JBHLVX010000043.1"/>
</dbReference>
<dbReference type="InterPro" id="IPR025549">
    <property type="entry name" value="YjzC"/>
</dbReference>
<comment type="caution">
    <text evidence="2">The sequence shown here is derived from an EMBL/GenBank/DDBJ whole genome shotgun (WGS) entry which is preliminary data.</text>
</comment>
<dbReference type="Pfam" id="PF14168">
    <property type="entry name" value="YjzC"/>
    <property type="match status" value="1"/>
</dbReference>
<feature type="region of interest" description="Disordered" evidence="1">
    <location>
        <begin position="36"/>
        <end position="60"/>
    </location>
</feature>
<evidence type="ECO:0000313" key="2">
    <source>
        <dbReference type="EMBL" id="MFC0268559.1"/>
    </source>
</evidence>
<accession>A0ABV6G4R5</accession>
<protein>
    <submittedName>
        <fullName evidence="2">YjzC family protein</fullName>
    </submittedName>
</protein>
<organism evidence="2 3">
    <name type="scientific">Kushneria aurantia</name>
    <dbReference type="NCBI Taxonomy" id="504092"/>
    <lineage>
        <taxon>Bacteria</taxon>
        <taxon>Pseudomonadati</taxon>
        <taxon>Pseudomonadota</taxon>
        <taxon>Gammaproteobacteria</taxon>
        <taxon>Oceanospirillales</taxon>
        <taxon>Halomonadaceae</taxon>
        <taxon>Kushneria</taxon>
    </lineage>
</organism>
<evidence type="ECO:0000313" key="3">
    <source>
        <dbReference type="Proteomes" id="UP001589814"/>
    </source>
</evidence>